<reference evidence="2 3" key="1">
    <citation type="journal article" date="2019" name="Nat. Ecol. Evol.">
        <title>Megaphylogeny resolves global patterns of mushroom evolution.</title>
        <authorList>
            <person name="Varga T."/>
            <person name="Krizsan K."/>
            <person name="Foldi C."/>
            <person name="Dima B."/>
            <person name="Sanchez-Garcia M."/>
            <person name="Sanchez-Ramirez S."/>
            <person name="Szollosi G.J."/>
            <person name="Szarkandi J.G."/>
            <person name="Papp V."/>
            <person name="Albert L."/>
            <person name="Andreopoulos W."/>
            <person name="Angelini C."/>
            <person name="Antonin V."/>
            <person name="Barry K.W."/>
            <person name="Bougher N.L."/>
            <person name="Buchanan P."/>
            <person name="Buyck B."/>
            <person name="Bense V."/>
            <person name="Catcheside P."/>
            <person name="Chovatia M."/>
            <person name="Cooper J."/>
            <person name="Damon W."/>
            <person name="Desjardin D."/>
            <person name="Finy P."/>
            <person name="Geml J."/>
            <person name="Haridas S."/>
            <person name="Hughes K."/>
            <person name="Justo A."/>
            <person name="Karasinski D."/>
            <person name="Kautmanova I."/>
            <person name="Kiss B."/>
            <person name="Kocsube S."/>
            <person name="Kotiranta H."/>
            <person name="LaButti K.M."/>
            <person name="Lechner B.E."/>
            <person name="Liimatainen K."/>
            <person name="Lipzen A."/>
            <person name="Lukacs Z."/>
            <person name="Mihaltcheva S."/>
            <person name="Morgado L.N."/>
            <person name="Niskanen T."/>
            <person name="Noordeloos M.E."/>
            <person name="Ohm R.A."/>
            <person name="Ortiz-Santana B."/>
            <person name="Ovrebo C."/>
            <person name="Racz N."/>
            <person name="Riley R."/>
            <person name="Savchenko A."/>
            <person name="Shiryaev A."/>
            <person name="Soop K."/>
            <person name="Spirin V."/>
            <person name="Szebenyi C."/>
            <person name="Tomsovsky M."/>
            <person name="Tulloss R.E."/>
            <person name="Uehling J."/>
            <person name="Grigoriev I.V."/>
            <person name="Vagvolgyi C."/>
            <person name="Papp T."/>
            <person name="Martin F.M."/>
            <person name="Miettinen O."/>
            <person name="Hibbett D.S."/>
            <person name="Nagy L.G."/>
        </authorList>
    </citation>
    <scope>NUCLEOTIDE SEQUENCE [LARGE SCALE GENOMIC DNA]</scope>
    <source>
        <strain evidence="2 3">HHB13444</strain>
    </source>
</reference>
<accession>A0A5C3NUZ3</accession>
<gene>
    <name evidence="2" type="ORF">K466DRAFT_349503</name>
</gene>
<sequence>MGASTFLLRPPQPTSDIWESSLRQPMQPSLAGFGRREVHRGCEAVSSQRREVEFRGFDGTRSKSQSNQRNSGSHGGIASVAPVRARARLQVFKRAERRWHTLDDHPVVSTPLLDLFELHLLLAVTGSPSVIRRVRCTHLSCARTCAAEARTLLRFGAVSTRISPA</sequence>
<feature type="compositionally biased region" description="Polar residues" evidence="1">
    <location>
        <begin position="62"/>
        <end position="72"/>
    </location>
</feature>
<evidence type="ECO:0000313" key="2">
    <source>
        <dbReference type="EMBL" id="TFK81144.1"/>
    </source>
</evidence>
<evidence type="ECO:0000256" key="1">
    <source>
        <dbReference type="SAM" id="MobiDB-lite"/>
    </source>
</evidence>
<name>A0A5C3NUZ3_9APHY</name>
<feature type="region of interest" description="Disordered" evidence="1">
    <location>
        <begin position="55"/>
        <end position="79"/>
    </location>
</feature>
<keyword evidence="3" id="KW-1185">Reference proteome</keyword>
<dbReference type="Proteomes" id="UP000308197">
    <property type="component" value="Unassembled WGS sequence"/>
</dbReference>
<protein>
    <submittedName>
        <fullName evidence="2">Uncharacterized protein</fullName>
    </submittedName>
</protein>
<evidence type="ECO:0000313" key="3">
    <source>
        <dbReference type="Proteomes" id="UP000308197"/>
    </source>
</evidence>
<dbReference type="EMBL" id="ML211648">
    <property type="protein sequence ID" value="TFK81144.1"/>
    <property type="molecule type" value="Genomic_DNA"/>
</dbReference>
<dbReference type="AlphaFoldDB" id="A0A5C3NUZ3"/>
<dbReference type="InParanoid" id="A0A5C3NUZ3"/>
<proteinExistence type="predicted"/>
<organism evidence="2 3">
    <name type="scientific">Polyporus arcularius HHB13444</name>
    <dbReference type="NCBI Taxonomy" id="1314778"/>
    <lineage>
        <taxon>Eukaryota</taxon>
        <taxon>Fungi</taxon>
        <taxon>Dikarya</taxon>
        <taxon>Basidiomycota</taxon>
        <taxon>Agaricomycotina</taxon>
        <taxon>Agaricomycetes</taxon>
        <taxon>Polyporales</taxon>
        <taxon>Polyporaceae</taxon>
        <taxon>Polyporus</taxon>
    </lineage>
</organism>